<name>Q9DH95_MEHV1</name>
<reference evidence="2 3" key="1">
    <citation type="journal article" date="2001" name="J. Virol.">
        <title>The genome of turkey herpesvirus.</title>
        <authorList>
            <person name="Afonso C.L."/>
            <person name="Tulman E.R."/>
            <person name="Lu Z."/>
            <person name="Zsak L."/>
            <person name="Rock D.L."/>
            <person name="Kutish G.F."/>
        </authorList>
    </citation>
    <scope>NUCLEOTIDE SEQUENCE [LARGE SCALE GENOMIC DNA]</scope>
    <source>
        <strain evidence="2">FC126</strain>
    </source>
</reference>
<evidence type="ECO:0000313" key="1">
    <source>
        <dbReference type="EMBL" id="AAG45806.1"/>
    </source>
</evidence>
<accession>Q9DH95</accession>
<dbReference type="EMBL" id="AF291866">
    <property type="protein sequence ID" value="AAG45831.1"/>
    <property type="molecule type" value="Genomic_DNA"/>
</dbReference>
<keyword evidence="3" id="KW-1185">Reference proteome</keyword>
<gene>
    <name evidence="2" type="primary">HVT094</name>
    <name evidence="1" type="synonym">HVT081</name>
</gene>
<evidence type="ECO:0000313" key="3">
    <source>
        <dbReference type="Proteomes" id="UP000175168"/>
    </source>
</evidence>
<dbReference type="EMBL" id="AF291866">
    <property type="protein sequence ID" value="AAG45806.1"/>
    <property type="molecule type" value="Genomic_DNA"/>
</dbReference>
<proteinExistence type="predicted"/>
<organismHost>
    <name type="scientific">Gallus gallus</name>
    <name type="common">Chicken</name>
    <dbReference type="NCBI Taxonomy" id="9031"/>
</organismHost>
<dbReference type="Proteomes" id="UP000175168">
    <property type="component" value="Segment"/>
</dbReference>
<organismHost>
    <name type="scientific">Meleagris gallopavo</name>
    <name type="common">Wild turkey</name>
    <dbReference type="NCBI Taxonomy" id="9103"/>
</organismHost>
<organism evidence="2 3">
    <name type="scientific">Meleagrid herpesvirus 1</name>
    <name type="common">MeHV-1</name>
    <name type="synonym">Turkey herpesvirus</name>
    <dbReference type="NCBI Taxonomy" id="37108"/>
    <lineage>
        <taxon>Viruses</taxon>
        <taxon>Duplodnaviria</taxon>
        <taxon>Heunggongvirae</taxon>
        <taxon>Peploviricota</taxon>
        <taxon>Herviviricetes</taxon>
        <taxon>Herpesvirales</taxon>
        <taxon>Orthoherpesviridae</taxon>
        <taxon>Alphaherpesvirinae</taxon>
        <taxon>Mardivirus</taxon>
        <taxon>Mardivirus meleagridalpha1</taxon>
    </lineage>
</organism>
<sequence length="81" mass="9268">MYSAQKAAGRTPFWLYFSSLFHFLLAKDPCLFFCQFCETVNRAAAGGCFPTPLYCQSTEQSGDLQRMPLVVRHPIRPFLKN</sequence>
<evidence type="ECO:0000313" key="2">
    <source>
        <dbReference type="EMBL" id="AAG45831.1"/>
    </source>
</evidence>
<protein>
    <submittedName>
        <fullName evidence="1">Uncharacterized protein HVT081</fullName>
    </submittedName>
    <submittedName>
        <fullName evidence="2">Uncharacterized protein HVT094</fullName>
    </submittedName>
</protein>